<evidence type="ECO:0000256" key="2">
    <source>
        <dbReference type="ARBA" id="ARBA00022692"/>
    </source>
</evidence>
<keyword evidence="2 6" id="KW-0812">Transmembrane</keyword>
<accession>A0A7V0XFD6</accession>
<evidence type="ECO:0000256" key="6">
    <source>
        <dbReference type="SAM" id="Phobius"/>
    </source>
</evidence>
<evidence type="ECO:0000256" key="5">
    <source>
        <dbReference type="SAM" id="MobiDB-lite"/>
    </source>
</evidence>
<protein>
    <submittedName>
        <fullName evidence="7">CvpA family protein</fullName>
    </submittedName>
</protein>
<organism evidence="7">
    <name type="scientific">candidate division WOR-3 bacterium</name>
    <dbReference type="NCBI Taxonomy" id="2052148"/>
    <lineage>
        <taxon>Bacteria</taxon>
        <taxon>Bacteria division WOR-3</taxon>
    </lineage>
</organism>
<dbReference type="EMBL" id="DSBX01000184">
    <property type="protein sequence ID" value="HDQ99576.1"/>
    <property type="molecule type" value="Genomic_DNA"/>
</dbReference>
<evidence type="ECO:0000256" key="4">
    <source>
        <dbReference type="ARBA" id="ARBA00023136"/>
    </source>
</evidence>
<proteinExistence type="predicted"/>
<comment type="subcellular location">
    <subcellularLocation>
        <location evidence="1">Membrane</location>
        <topology evidence="1">Multi-pass membrane protein</topology>
    </subcellularLocation>
</comment>
<evidence type="ECO:0000256" key="3">
    <source>
        <dbReference type="ARBA" id="ARBA00022989"/>
    </source>
</evidence>
<feature type="transmembrane region" description="Helical" evidence="6">
    <location>
        <begin position="61"/>
        <end position="80"/>
    </location>
</feature>
<keyword evidence="4 6" id="KW-0472">Membrane</keyword>
<keyword evidence="3 6" id="KW-1133">Transmembrane helix</keyword>
<name>A0A7V0XFD6_UNCW3</name>
<evidence type="ECO:0000256" key="1">
    <source>
        <dbReference type="ARBA" id="ARBA00004141"/>
    </source>
</evidence>
<dbReference type="InterPro" id="IPR003825">
    <property type="entry name" value="Colicin-V_CvpA"/>
</dbReference>
<evidence type="ECO:0000313" key="7">
    <source>
        <dbReference type="EMBL" id="HDQ99576.1"/>
    </source>
</evidence>
<dbReference type="Pfam" id="PF02674">
    <property type="entry name" value="Colicin_V"/>
    <property type="match status" value="1"/>
</dbReference>
<gene>
    <name evidence="7" type="ORF">ENN51_04745</name>
</gene>
<dbReference type="GO" id="GO:0016020">
    <property type="term" value="C:membrane"/>
    <property type="evidence" value="ECO:0007669"/>
    <property type="project" value="UniProtKB-SubCell"/>
</dbReference>
<reference evidence="7" key="1">
    <citation type="journal article" date="2020" name="mSystems">
        <title>Genome- and Community-Level Interaction Insights into Carbon Utilization and Element Cycling Functions of Hydrothermarchaeota in Hydrothermal Sediment.</title>
        <authorList>
            <person name="Zhou Z."/>
            <person name="Liu Y."/>
            <person name="Xu W."/>
            <person name="Pan J."/>
            <person name="Luo Z.H."/>
            <person name="Li M."/>
        </authorList>
    </citation>
    <scope>NUCLEOTIDE SEQUENCE [LARGE SCALE GENOMIC DNA]</scope>
    <source>
        <strain evidence="7">SpSt-1182</strain>
    </source>
</reference>
<dbReference type="Proteomes" id="UP000885672">
    <property type="component" value="Unassembled WGS sequence"/>
</dbReference>
<feature type="transmembrane region" description="Helical" evidence="6">
    <location>
        <begin position="101"/>
        <end position="125"/>
    </location>
</feature>
<dbReference type="PANTHER" id="PTHR37306:SF1">
    <property type="entry name" value="COLICIN V PRODUCTION PROTEIN"/>
    <property type="match status" value="1"/>
</dbReference>
<dbReference type="PANTHER" id="PTHR37306">
    <property type="entry name" value="COLICIN V PRODUCTION PROTEIN"/>
    <property type="match status" value="1"/>
</dbReference>
<comment type="caution">
    <text evidence="7">The sequence shown here is derived from an EMBL/GenBank/DDBJ whole genome shotgun (WGS) entry which is preliminary data.</text>
</comment>
<dbReference type="GO" id="GO:0009403">
    <property type="term" value="P:toxin biosynthetic process"/>
    <property type="evidence" value="ECO:0007669"/>
    <property type="project" value="InterPro"/>
</dbReference>
<feature type="region of interest" description="Disordered" evidence="5">
    <location>
        <begin position="159"/>
        <end position="186"/>
    </location>
</feature>
<sequence length="186" mass="19003">MEAIDIAVVLTLVAFTVFGYSRGLLQGLGSLATPVLGVWLALRRAGELAAGLEPLVGDPTAARVAGFVLILLGALAVFQAGRRLLAKLVDWSRCCDLDQYLGGLLGLAKGASFAWLALALALTAYPPSVRLVERSRASVRLLALGERLSGGYLPPVANATAAPDESEASGVLGQPGSAPGAALAGR</sequence>
<dbReference type="AlphaFoldDB" id="A0A7V0XFD6"/>